<dbReference type="InterPro" id="IPR036291">
    <property type="entry name" value="NAD(P)-bd_dom_sf"/>
</dbReference>
<dbReference type="PIRSF" id="PIRSF000094">
    <property type="entry name" value="Enoyl-ACP_rdct"/>
    <property type="match status" value="1"/>
</dbReference>
<keyword evidence="5 8" id="KW-0560">Oxidoreductase</keyword>
<dbReference type="GO" id="GO:0004318">
    <property type="term" value="F:enoyl-[acyl-carrier-protein] reductase (NADH) activity"/>
    <property type="evidence" value="ECO:0007669"/>
    <property type="project" value="UniProtKB-EC"/>
</dbReference>
<reference evidence="11 12" key="1">
    <citation type="submission" date="2016-10" db="EMBL/GenBank/DDBJ databases">
        <authorList>
            <person name="de Groot N.N."/>
        </authorList>
    </citation>
    <scope>NUCLEOTIDE SEQUENCE [LARGE SCALE GENOMIC DNA]</scope>
    <source>
        <strain evidence="11 12">DSM 44149</strain>
    </source>
</reference>
<protein>
    <recommendedName>
        <fullName evidence="8">Enoyl-[acyl-carrier-protein] reductase [NADH]</fullName>
        <ecNumber evidence="8">1.3.1.9</ecNumber>
    </recommendedName>
</protein>
<dbReference type="GO" id="GO:0006633">
    <property type="term" value="P:fatty acid biosynthetic process"/>
    <property type="evidence" value="ECO:0007669"/>
    <property type="project" value="UniProtKB-KW"/>
</dbReference>
<evidence type="ECO:0000256" key="9">
    <source>
        <dbReference type="PIRSR" id="PIRSR000094-2"/>
    </source>
</evidence>
<dbReference type="InterPro" id="IPR014358">
    <property type="entry name" value="Enoyl-ACP_Rdtase_NADH"/>
</dbReference>
<dbReference type="NCBIfam" id="NF005908">
    <property type="entry name" value="PRK07889.1"/>
    <property type="match status" value="1"/>
</dbReference>
<evidence type="ECO:0000256" key="5">
    <source>
        <dbReference type="ARBA" id="ARBA00023002"/>
    </source>
</evidence>
<evidence type="ECO:0000256" key="8">
    <source>
        <dbReference type="PIRNR" id="PIRNR000094"/>
    </source>
</evidence>
<dbReference type="UniPathway" id="UPA00915"/>
<keyword evidence="8 10" id="KW-0520">NAD</keyword>
<dbReference type="OrthoDB" id="9803628at2"/>
<accession>A0A1G9V5T8</accession>
<dbReference type="Pfam" id="PF13561">
    <property type="entry name" value="adh_short_C2"/>
    <property type="match status" value="1"/>
</dbReference>
<dbReference type="eggNOG" id="COG0623">
    <property type="taxonomic scope" value="Bacteria"/>
</dbReference>
<feature type="binding site" evidence="9">
    <location>
        <position position="95"/>
    </location>
    <ligand>
        <name>substrate</name>
    </ligand>
</feature>
<dbReference type="EMBL" id="LT629701">
    <property type="protein sequence ID" value="SDM67551.1"/>
    <property type="molecule type" value="Genomic_DNA"/>
</dbReference>
<feature type="binding site" evidence="10">
    <location>
        <position position="161"/>
    </location>
    <ligand>
        <name>NAD(+)</name>
        <dbReference type="ChEBI" id="CHEBI:57540"/>
    </ligand>
</feature>
<keyword evidence="6" id="KW-0443">Lipid metabolism</keyword>
<dbReference type="SUPFAM" id="SSF51735">
    <property type="entry name" value="NAD(P)-binding Rossmann-fold domains"/>
    <property type="match status" value="1"/>
</dbReference>
<gene>
    <name evidence="11" type="ORF">SAMN04489726_2848</name>
</gene>
<dbReference type="Gene3D" id="3.40.50.720">
    <property type="entry name" value="NAD(P)-binding Rossmann-like Domain"/>
    <property type="match status" value="1"/>
</dbReference>
<feature type="binding site" evidence="10">
    <location>
        <position position="92"/>
    </location>
    <ligand>
        <name>NAD(+)</name>
        <dbReference type="ChEBI" id="CHEBI:57540"/>
    </ligand>
</feature>
<evidence type="ECO:0000256" key="3">
    <source>
        <dbReference type="ARBA" id="ARBA00022516"/>
    </source>
</evidence>
<evidence type="ECO:0000256" key="7">
    <source>
        <dbReference type="ARBA" id="ARBA00023160"/>
    </source>
</evidence>
<comment type="pathway">
    <text evidence="1">Lipid metabolism.</text>
</comment>
<dbReference type="AlphaFoldDB" id="A0A1G9V5T8"/>
<organism evidence="11 12">
    <name type="scientific">Allokutzneria albata</name>
    <name type="common">Kibdelosporangium albatum</name>
    <dbReference type="NCBI Taxonomy" id="211114"/>
    <lineage>
        <taxon>Bacteria</taxon>
        <taxon>Bacillati</taxon>
        <taxon>Actinomycetota</taxon>
        <taxon>Actinomycetes</taxon>
        <taxon>Pseudonocardiales</taxon>
        <taxon>Pseudonocardiaceae</taxon>
        <taxon>Allokutzneria</taxon>
    </lineage>
</organism>
<proteinExistence type="inferred from homology"/>
<keyword evidence="7 8" id="KW-0275">Fatty acid biosynthesis</keyword>
<dbReference type="STRING" id="211114.SAMN04489726_2848"/>
<dbReference type="PANTHER" id="PTHR43159:SF2">
    <property type="entry name" value="ENOYL-[ACYL-CARRIER-PROTEIN] REDUCTASE [NADH], CHLOROPLASTIC"/>
    <property type="match status" value="1"/>
</dbReference>
<keyword evidence="3 8" id="KW-0444">Lipid biosynthesis</keyword>
<feature type="binding site" evidence="10">
    <location>
        <position position="14"/>
    </location>
    <ligand>
        <name>NAD(+)</name>
        <dbReference type="ChEBI" id="CHEBI:57540"/>
    </ligand>
</feature>
<dbReference type="Proteomes" id="UP000183376">
    <property type="component" value="Chromosome I"/>
</dbReference>
<name>A0A1G9V5T8_ALLAB</name>
<feature type="binding site" evidence="10">
    <location>
        <begin position="20"/>
        <end position="21"/>
    </location>
    <ligand>
        <name>NAD(+)</name>
        <dbReference type="ChEBI" id="CHEBI:57540"/>
    </ligand>
</feature>
<evidence type="ECO:0000256" key="4">
    <source>
        <dbReference type="ARBA" id="ARBA00022832"/>
    </source>
</evidence>
<feature type="binding site" evidence="10">
    <location>
        <begin position="64"/>
        <end position="65"/>
    </location>
    <ligand>
        <name>NAD(+)</name>
        <dbReference type="ChEBI" id="CHEBI:57540"/>
    </ligand>
</feature>
<dbReference type="RefSeq" id="WP_052407665.1">
    <property type="nucleotide sequence ID" value="NZ_JOEF01000018.1"/>
</dbReference>
<keyword evidence="12" id="KW-1185">Reference proteome</keyword>
<evidence type="ECO:0000256" key="1">
    <source>
        <dbReference type="ARBA" id="ARBA00005189"/>
    </source>
</evidence>
<dbReference type="InterPro" id="IPR002347">
    <property type="entry name" value="SDR_fam"/>
</dbReference>
<dbReference type="CDD" id="cd05372">
    <property type="entry name" value="ENR_SDR"/>
    <property type="match status" value="1"/>
</dbReference>
<evidence type="ECO:0000256" key="6">
    <source>
        <dbReference type="ARBA" id="ARBA00023098"/>
    </source>
</evidence>
<evidence type="ECO:0000256" key="10">
    <source>
        <dbReference type="PIRSR" id="PIRSR000094-3"/>
    </source>
</evidence>
<evidence type="ECO:0000313" key="11">
    <source>
        <dbReference type="EMBL" id="SDM67551.1"/>
    </source>
</evidence>
<comment type="similarity">
    <text evidence="2 8">Belongs to the short-chain dehydrogenases/reductases (SDR) family. FabI subfamily.</text>
</comment>
<evidence type="ECO:0000256" key="2">
    <source>
        <dbReference type="ARBA" id="ARBA00009233"/>
    </source>
</evidence>
<keyword evidence="4" id="KW-0276">Fatty acid metabolism</keyword>
<evidence type="ECO:0000313" key="12">
    <source>
        <dbReference type="Proteomes" id="UP000183376"/>
    </source>
</evidence>
<sequence>MSGLLAGKRLLITGVITESSIAFDVAKIAQQQGATVVLTGFGRMSLVERIAKRLPEPPVVLELDVTNQEHLDSLADRVREHVDGLDGVLHSIGFAPQSCMMGDYLETPWEDVATAMHVSAYSFASLTKACLPLMGEGASIVGLDFDARFAWQNYNWMGAAKAALESINRYLAREMGRLHGIRVNLVSAGPLRTTAARSIPNFSEMESQWNARSPLGWNPADRTGAAKTCCVMLSDWMPVTTGTMVWADGGFSAIGDRVEPFEPTPKD</sequence>
<comment type="catalytic activity">
    <reaction evidence="8">
        <text>a 2,3-saturated acyl-[ACP] + NAD(+) = a (2E)-enoyl-[ACP] + NADH + H(+)</text>
        <dbReference type="Rhea" id="RHEA:10240"/>
        <dbReference type="Rhea" id="RHEA-COMP:9925"/>
        <dbReference type="Rhea" id="RHEA-COMP:9926"/>
        <dbReference type="ChEBI" id="CHEBI:15378"/>
        <dbReference type="ChEBI" id="CHEBI:57540"/>
        <dbReference type="ChEBI" id="CHEBI:57945"/>
        <dbReference type="ChEBI" id="CHEBI:78784"/>
        <dbReference type="ChEBI" id="CHEBI:78785"/>
        <dbReference type="EC" id="1.3.1.9"/>
    </reaction>
</comment>
<dbReference type="PANTHER" id="PTHR43159">
    <property type="entry name" value="ENOYL-[ACYL-CARRIER-PROTEIN] REDUCTASE"/>
    <property type="match status" value="1"/>
</dbReference>
<dbReference type="EC" id="1.3.1.9" evidence="8"/>